<evidence type="ECO:0000259" key="1">
    <source>
        <dbReference type="Pfam" id="PF05170"/>
    </source>
</evidence>
<name>A0A940IBY1_9PROT</name>
<dbReference type="PANTHER" id="PTHR30441">
    <property type="entry name" value="DUF748 DOMAIN-CONTAINING PROTEIN"/>
    <property type="match status" value="1"/>
</dbReference>
<dbReference type="Proteomes" id="UP000721442">
    <property type="component" value="Unassembled WGS sequence"/>
</dbReference>
<dbReference type="GO" id="GO:0090313">
    <property type="term" value="P:regulation of protein targeting to membrane"/>
    <property type="evidence" value="ECO:0007669"/>
    <property type="project" value="TreeGrafter"/>
</dbReference>
<dbReference type="InterPro" id="IPR052894">
    <property type="entry name" value="AsmA-related"/>
</dbReference>
<dbReference type="InterPro" id="IPR007844">
    <property type="entry name" value="AsmA"/>
</dbReference>
<dbReference type="AlphaFoldDB" id="A0A940IBY1"/>
<evidence type="ECO:0000313" key="2">
    <source>
        <dbReference type="EMBL" id="MBO8406954.1"/>
    </source>
</evidence>
<organism evidence="2 3">
    <name type="scientific">Candidatus Enterousia excrementavium</name>
    <dbReference type="NCBI Taxonomy" id="2840789"/>
    <lineage>
        <taxon>Bacteria</taxon>
        <taxon>Pseudomonadati</taxon>
        <taxon>Pseudomonadota</taxon>
        <taxon>Alphaproteobacteria</taxon>
        <taxon>Candidatus Enterousia</taxon>
    </lineage>
</organism>
<reference evidence="2" key="2">
    <citation type="journal article" date="2021" name="PeerJ">
        <title>Extensive microbial diversity within the chicken gut microbiome revealed by metagenomics and culture.</title>
        <authorList>
            <person name="Gilroy R."/>
            <person name="Ravi A."/>
            <person name="Getino M."/>
            <person name="Pursley I."/>
            <person name="Horton D.L."/>
            <person name="Alikhan N.F."/>
            <person name="Baker D."/>
            <person name="Gharbi K."/>
            <person name="Hall N."/>
            <person name="Watson M."/>
            <person name="Adriaenssens E.M."/>
            <person name="Foster-Nyarko E."/>
            <person name="Jarju S."/>
            <person name="Secka A."/>
            <person name="Antonio M."/>
            <person name="Oren A."/>
            <person name="Chaudhuri R.R."/>
            <person name="La Ragione R."/>
            <person name="Hildebrand F."/>
            <person name="Pallen M.J."/>
        </authorList>
    </citation>
    <scope>NUCLEOTIDE SEQUENCE</scope>
    <source>
        <strain evidence="2">B1-16210</strain>
    </source>
</reference>
<protein>
    <submittedName>
        <fullName evidence="2">AsmA family protein</fullName>
    </submittedName>
</protein>
<comment type="caution">
    <text evidence="2">The sequence shown here is derived from an EMBL/GenBank/DDBJ whole genome shotgun (WGS) entry which is preliminary data.</text>
</comment>
<proteinExistence type="predicted"/>
<gene>
    <name evidence="2" type="ORF">IAC77_00650</name>
</gene>
<accession>A0A940IBY1</accession>
<dbReference type="EMBL" id="JADINE010000010">
    <property type="protein sequence ID" value="MBO8406954.1"/>
    <property type="molecule type" value="Genomic_DNA"/>
</dbReference>
<evidence type="ECO:0000313" key="3">
    <source>
        <dbReference type="Proteomes" id="UP000721442"/>
    </source>
</evidence>
<reference evidence="2" key="1">
    <citation type="submission" date="2020-10" db="EMBL/GenBank/DDBJ databases">
        <authorList>
            <person name="Gilroy R."/>
        </authorList>
    </citation>
    <scope>NUCLEOTIDE SEQUENCE</scope>
    <source>
        <strain evidence="2">B1-16210</strain>
    </source>
</reference>
<dbReference type="PANTHER" id="PTHR30441:SF8">
    <property type="entry name" value="DUF748 DOMAIN-CONTAINING PROTEIN"/>
    <property type="match status" value="1"/>
</dbReference>
<feature type="domain" description="AsmA" evidence="1">
    <location>
        <begin position="3"/>
        <end position="160"/>
    </location>
</feature>
<dbReference type="Pfam" id="PF05170">
    <property type="entry name" value="AsmA"/>
    <property type="match status" value="1"/>
</dbReference>
<sequence length="688" mass="74569">MRVLVLFVMGLVVAVVIALAQIDLESLRGSLVTVLRDATGLPVEIDGAVSWKVSLRPQIELNQVRVPNAEWAKHDDAFFADKIDVTLDLFSLFQDRPTIQNIKIYDASICVEQNENGEMSALSNLFNADKSTDGTDENVPSVPSDYPFIDPGLGALEIQNLSVDVFGEVYNLPGFQIRYMSSDEVREYTGWVKNGNDVFPFILTFSKYNAERKVYPLRIAFATGGNALVANVALEGTSKAPIDFIITGDIPDVAALGQIFNLDLEPMPKMTVNIAGGYDWQKLTLRNSSMTVRGNTIGFSGVVDWSGALPKLDVELESASVNLLELFPELYGRKRVKPTDRPLNVFKDVPLFGKEFLNFNADLHVMLDNFIVYRDINLRDMDVRVKLNNGHARVDGTLAIADGPIRAAANVDIDSDGRLYVAAGAMGRNMSIGTLLHQIDVDNYISELPVNFDAYVQANGTNLTELMQTVTGPVQIYSAAPGYAHAKLVSNMYGTDFLTTLRHSITDLFSSEKKYNQMNISCVAINAKLRNGVIETQNGVAVETNAINVRLAGSLNLGDEDIQLALTTVPVRGLKLSLTGNVVNSIEITDNLATPTVQISGAAVAGKVASATGIGLLLAPFTGGIGLVAGTGVGLLAGDLLENWLADSNPCETAMKRGAPGRRDDPEWMNEPLENLVNGILTQPANQQ</sequence>
<dbReference type="GO" id="GO:0005886">
    <property type="term" value="C:plasma membrane"/>
    <property type="evidence" value="ECO:0007669"/>
    <property type="project" value="TreeGrafter"/>
</dbReference>